<dbReference type="Proteomes" id="UP000215188">
    <property type="component" value="Unassembled WGS sequence"/>
</dbReference>
<protein>
    <submittedName>
        <fullName evidence="1">MarR family transcriptional regulator</fullName>
    </submittedName>
</protein>
<evidence type="ECO:0000313" key="1">
    <source>
        <dbReference type="EMBL" id="OXL15018.1"/>
    </source>
</evidence>
<keyword evidence="2" id="KW-1185">Reference proteome</keyword>
<dbReference type="OrthoDB" id="8906851at2"/>
<dbReference type="AlphaFoldDB" id="A0A229FTY9"/>
<dbReference type="InterPro" id="IPR036390">
    <property type="entry name" value="WH_DNA-bd_sf"/>
</dbReference>
<organism evidence="1 2">
    <name type="scientific">Polynucleobacter cosmopolitanus</name>
    <dbReference type="NCBI Taxonomy" id="351345"/>
    <lineage>
        <taxon>Bacteria</taxon>
        <taxon>Pseudomonadati</taxon>
        <taxon>Pseudomonadota</taxon>
        <taxon>Betaproteobacteria</taxon>
        <taxon>Burkholderiales</taxon>
        <taxon>Burkholderiaceae</taxon>
        <taxon>Polynucleobacter</taxon>
    </lineage>
</organism>
<dbReference type="SUPFAM" id="SSF46785">
    <property type="entry name" value="Winged helix' DNA-binding domain"/>
    <property type="match status" value="1"/>
</dbReference>
<accession>A0A229FTY9</accession>
<dbReference type="RefSeq" id="WP_089516066.1">
    <property type="nucleotide sequence ID" value="NZ_NJGG01000002.1"/>
</dbReference>
<proteinExistence type="predicted"/>
<gene>
    <name evidence="1" type="ORF">AOC33_06815</name>
</gene>
<evidence type="ECO:0000313" key="2">
    <source>
        <dbReference type="Proteomes" id="UP000215188"/>
    </source>
</evidence>
<name>A0A229FTY9_9BURK</name>
<comment type="caution">
    <text evidence="1">The sequence shown here is derived from an EMBL/GenBank/DDBJ whole genome shotgun (WGS) entry which is preliminary data.</text>
</comment>
<dbReference type="EMBL" id="NJGG01000002">
    <property type="protein sequence ID" value="OXL15018.1"/>
    <property type="molecule type" value="Genomic_DNA"/>
</dbReference>
<sequence length="116" mass="13324">MKNKDLQEIYFRFLNLVRSIEELPSFPKLDATETQLLNEVATHWKSGERLLVSDAIAMREIGSPATLHARLKQLRDKDMVTYVVETDGRKKYIEPTSTALKYFSDISNCMIEATAK</sequence>
<reference evidence="1 2" key="1">
    <citation type="submission" date="2017-06" db="EMBL/GenBank/DDBJ databases">
        <title>Reclassification of a Polynucleobacter cosmopolitanus strain isolated from tropical Lake Victoria as Polynucleobacter victoriensis comb. nov.</title>
        <authorList>
            <person name="Hahn M.W."/>
        </authorList>
    </citation>
    <scope>NUCLEOTIDE SEQUENCE [LARGE SCALE GENOMIC DNA]</scope>
    <source>
        <strain evidence="1 2">MWH-MoIso2</strain>
    </source>
</reference>